<dbReference type="InterPro" id="IPR037026">
    <property type="entry name" value="Vgr_OB-fold_dom_sf"/>
</dbReference>
<evidence type="ECO:0000259" key="1">
    <source>
        <dbReference type="Pfam" id="PF04717"/>
    </source>
</evidence>
<dbReference type="InterPro" id="IPR006531">
    <property type="entry name" value="Gp5/Vgr_OB"/>
</dbReference>
<dbReference type="RefSeq" id="WP_301192424.1">
    <property type="nucleotide sequence ID" value="NZ_JAPDPJ010000069.1"/>
</dbReference>
<comment type="caution">
    <text evidence="2">The sequence shown here is derived from an EMBL/GenBank/DDBJ whole genome shotgun (WGS) entry which is preliminary data.</text>
</comment>
<protein>
    <submittedName>
        <fullName evidence="2">Phage baseplate assembly protein V</fullName>
    </submittedName>
</protein>
<accession>A0AAE3SI66</accession>
<dbReference type="Pfam" id="PF04717">
    <property type="entry name" value="Phage_base_V"/>
    <property type="match status" value="1"/>
</dbReference>
<evidence type="ECO:0000313" key="2">
    <source>
        <dbReference type="EMBL" id="MCW3788868.1"/>
    </source>
</evidence>
<dbReference type="EMBL" id="JAPDPJ010000069">
    <property type="protein sequence ID" value="MCW3788868.1"/>
    <property type="molecule type" value="Genomic_DNA"/>
</dbReference>
<reference evidence="2" key="1">
    <citation type="submission" date="2022-10" db="EMBL/GenBank/DDBJ databases">
        <authorList>
            <person name="Yu W.X."/>
        </authorList>
    </citation>
    <scope>NUCLEOTIDE SEQUENCE</scope>
    <source>
        <strain evidence="2">AAT</strain>
    </source>
</reference>
<feature type="domain" description="Gp5/Type VI secretion system Vgr protein OB-fold" evidence="1">
    <location>
        <begin position="366"/>
        <end position="439"/>
    </location>
</feature>
<proteinExistence type="predicted"/>
<dbReference type="SUPFAM" id="SSF69255">
    <property type="entry name" value="gp5 N-terminal domain-like"/>
    <property type="match status" value="1"/>
</dbReference>
<dbReference type="Pfam" id="PF05954">
    <property type="entry name" value="Phage_GPD"/>
    <property type="match status" value="1"/>
</dbReference>
<dbReference type="Gene3D" id="3.10.450.190">
    <property type="match status" value="1"/>
</dbReference>
<dbReference type="Gene3D" id="2.40.50.230">
    <property type="entry name" value="Gp5 N-terminal domain"/>
    <property type="match status" value="1"/>
</dbReference>
<sequence length="608" mass="65841">MALQTIITVAIDGQEYQNINNFYLSQCILGHHHFTFGLLYNHFEEDGLAIITKSQDLIGQTVNITICNFDDSAAMAEGFFAGVITEVEADKSQDSLGGDCIVIKGYSPTILMDNGPHCNTFEKITLSDIVGAVSGDYGVGIKITPLNTNIIEYAVQYNQSSFEFIKHLAIKYGEWMYYDGQEINFGTNSGDEITLSYGVELTDFKLRLITKPKLAEYVTNDYYTDKASTQKLAKGTALPDYYSVVAEKSKKLYIQQPSSSYLQHSADGSQDVNMQTAVGVQAEGKVAGMVLLTGTSRNSGVKIGSTVSIVHQMVSQEVEYGKYVVVGVKHFASESGDYQNHFEAIPEGVVNPPYTNIHAQNNCSTQRAVVMENADPETLGRIRVQFPWQTSAYSPWIRIAQPHGGANKGFHFIPELGEEVMVGFEGNNVEMPFVIGSLYNGTLKVDEFTTENNDAKVIRTRSGHTIELNDKNGEEKINIYDNEGSVITFDTANKSLIINSAENIDIAAKNINISAEENIVMGAKGNIDIAAEGDLNKQAKGNVVIQSDGDVTVNAGGAATVAAKTDAAMSGQNVSVEGKMKAGLVGTQTTVEGKMTAVQGASGKVEVM</sequence>
<dbReference type="AlphaFoldDB" id="A0AAE3SI66"/>
<dbReference type="SUPFAM" id="SSF69349">
    <property type="entry name" value="Phage fibre proteins"/>
    <property type="match status" value="1"/>
</dbReference>
<dbReference type="SUPFAM" id="SSF69279">
    <property type="entry name" value="Phage tail proteins"/>
    <property type="match status" value="1"/>
</dbReference>
<dbReference type="Gene3D" id="4.10.220.110">
    <property type="match status" value="1"/>
</dbReference>
<evidence type="ECO:0000313" key="3">
    <source>
        <dbReference type="Proteomes" id="UP001209229"/>
    </source>
</evidence>
<keyword evidence="3" id="KW-1185">Reference proteome</keyword>
<organism evidence="2 3">
    <name type="scientific">Plebeiibacterium sediminum</name>
    <dbReference type="NCBI Taxonomy" id="2992112"/>
    <lineage>
        <taxon>Bacteria</taxon>
        <taxon>Pseudomonadati</taxon>
        <taxon>Bacteroidota</taxon>
        <taxon>Bacteroidia</taxon>
        <taxon>Marinilabiliales</taxon>
        <taxon>Marinilabiliaceae</taxon>
        <taxon>Plebeiibacterium</taxon>
    </lineage>
</organism>
<dbReference type="Proteomes" id="UP001209229">
    <property type="component" value="Unassembled WGS sequence"/>
</dbReference>
<dbReference type="Gene3D" id="2.30.110.50">
    <property type="match status" value="1"/>
</dbReference>
<name>A0AAE3SI66_9BACT</name>
<gene>
    <name evidence="2" type="ORF">OM075_20525</name>
</gene>
<dbReference type="Gene3D" id="3.55.50.10">
    <property type="entry name" value="Baseplate protein-like domains"/>
    <property type="match status" value="1"/>
</dbReference>